<feature type="domain" description="Calcineurin-like phosphoesterase" evidence="1">
    <location>
        <begin position="4"/>
        <end position="204"/>
    </location>
</feature>
<dbReference type="PANTHER" id="PTHR42850:SF4">
    <property type="entry name" value="ZINC-DEPENDENT ENDOPOLYPHOSPHATASE"/>
    <property type="match status" value="1"/>
</dbReference>
<dbReference type="RefSeq" id="WP_186982524.1">
    <property type="nucleotide sequence ID" value="NZ_JACOQH010000008.1"/>
</dbReference>
<dbReference type="Proteomes" id="UP000621540">
    <property type="component" value="Unassembled WGS sequence"/>
</dbReference>
<accession>A0ABR7ICH1</accession>
<dbReference type="SUPFAM" id="SSF56300">
    <property type="entry name" value="Metallo-dependent phosphatases"/>
    <property type="match status" value="1"/>
</dbReference>
<keyword evidence="3" id="KW-1185">Reference proteome</keyword>
<evidence type="ECO:0000313" key="2">
    <source>
        <dbReference type="EMBL" id="MBC5754567.1"/>
    </source>
</evidence>
<protein>
    <submittedName>
        <fullName evidence="2">Metallophosphoesterase</fullName>
    </submittedName>
</protein>
<dbReference type="Gene3D" id="3.60.21.10">
    <property type="match status" value="1"/>
</dbReference>
<evidence type="ECO:0000259" key="1">
    <source>
        <dbReference type="Pfam" id="PF00149"/>
    </source>
</evidence>
<gene>
    <name evidence="2" type="ORF">H8Z76_11170</name>
</gene>
<dbReference type="InterPro" id="IPR029052">
    <property type="entry name" value="Metallo-depent_PP-like"/>
</dbReference>
<comment type="caution">
    <text evidence="2">The sequence shown here is derived from an EMBL/GenBank/DDBJ whole genome shotgun (WGS) entry which is preliminary data.</text>
</comment>
<dbReference type="InterPro" id="IPR050126">
    <property type="entry name" value="Ap4A_hydrolase"/>
</dbReference>
<reference evidence="2 3" key="1">
    <citation type="submission" date="2020-08" db="EMBL/GenBank/DDBJ databases">
        <title>Genome public.</title>
        <authorList>
            <person name="Liu C."/>
            <person name="Sun Q."/>
        </authorList>
    </citation>
    <scope>NUCLEOTIDE SEQUENCE [LARGE SCALE GENOMIC DNA]</scope>
    <source>
        <strain evidence="2 3">BX0805</strain>
    </source>
</reference>
<dbReference type="PANTHER" id="PTHR42850">
    <property type="entry name" value="METALLOPHOSPHOESTERASE"/>
    <property type="match status" value="1"/>
</dbReference>
<name>A0ABR7ICH1_9FIRM</name>
<dbReference type="EMBL" id="JACOQH010000008">
    <property type="protein sequence ID" value="MBC5754567.1"/>
    <property type="molecule type" value="Genomic_DNA"/>
</dbReference>
<proteinExistence type="predicted"/>
<dbReference type="Pfam" id="PF00149">
    <property type="entry name" value="Metallophos"/>
    <property type="match status" value="1"/>
</dbReference>
<dbReference type="InterPro" id="IPR004843">
    <property type="entry name" value="Calcineurin-like_PHP"/>
</dbReference>
<organism evidence="2 3">
    <name type="scientific">Roseburia yibonii</name>
    <dbReference type="NCBI Taxonomy" id="2763063"/>
    <lineage>
        <taxon>Bacteria</taxon>
        <taxon>Bacillati</taxon>
        <taxon>Bacillota</taxon>
        <taxon>Clostridia</taxon>
        <taxon>Lachnospirales</taxon>
        <taxon>Lachnospiraceae</taxon>
        <taxon>Roseburia</taxon>
    </lineage>
</organism>
<evidence type="ECO:0000313" key="3">
    <source>
        <dbReference type="Proteomes" id="UP000621540"/>
    </source>
</evidence>
<sequence>MHYAIGDVHGCYQAMKKLIGKIEREDADAQFILIGDVIDRGGETPEVLEWCMKNVTRDGKYQMLMGNHELMFMEWCSREWFPYCEGKKKSYEHAHYHADEDLKKAGLLTGQSVEKIFSFFRSLPIVKEKTVISPDGRQRIVLAHAWAKKEEMEEIRSGNRRPKEYFKTFLLDRAGQERDAAYDPEGKEILIHGHTPTTGVDVYENGGVPGRIVYRKHAVNIDCGLSHGSADYDVPANLAAICLENLKEYYAYSLEECYANMHFGDAEAVKRAVSAYKQKYHFSRPDLMRIDLIRQINGA</sequence>